<dbReference type="GO" id="GO:0046872">
    <property type="term" value="F:metal ion binding"/>
    <property type="evidence" value="ECO:0007669"/>
    <property type="project" value="UniProtKB-KW"/>
</dbReference>
<organism evidence="3 4">
    <name type="scientific">Streptomyces cellostaticus</name>
    <dbReference type="NCBI Taxonomy" id="67285"/>
    <lineage>
        <taxon>Bacteria</taxon>
        <taxon>Bacillati</taxon>
        <taxon>Actinomycetota</taxon>
        <taxon>Actinomycetes</taxon>
        <taxon>Kitasatosporales</taxon>
        <taxon>Streptomycetaceae</taxon>
        <taxon>Streptomyces</taxon>
    </lineage>
</organism>
<keyword evidence="2" id="KW-0479">Metal-binding</keyword>
<dbReference type="SUPFAM" id="SSF48576">
    <property type="entry name" value="Terpenoid synthases"/>
    <property type="match status" value="1"/>
</dbReference>
<comment type="caution">
    <text evidence="3">The sequence shown here is derived from an EMBL/GenBank/DDBJ whole genome shotgun (WGS) entry which is preliminary data.</text>
</comment>
<dbReference type="Proteomes" id="UP000054241">
    <property type="component" value="Unassembled WGS sequence"/>
</dbReference>
<proteinExistence type="inferred from homology"/>
<dbReference type="AlphaFoldDB" id="A0A117PPI4"/>
<dbReference type="SFLD" id="SFLDS00005">
    <property type="entry name" value="Isoprenoid_Synthase_Type_I"/>
    <property type="match status" value="1"/>
</dbReference>
<dbReference type="Pfam" id="PF19086">
    <property type="entry name" value="Terpene_syn_C_2"/>
    <property type="match status" value="1"/>
</dbReference>
<evidence type="ECO:0000313" key="3">
    <source>
        <dbReference type="EMBL" id="KUM84457.1"/>
    </source>
</evidence>
<dbReference type="PANTHER" id="PTHR35201:SF4">
    <property type="entry name" value="BETA-PINACENE SYNTHASE-RELATED"/>
    <property type="match status" value="1"/>
</dbReference>
<reference evidence="3 4" key="1">
    <citation type="submission" date="2015-10" db="EMBL/GenBank/DDBJ databases">
        <title>Draft genome sequence of Streptomyces cellostaticus DSM 40189, type strain for the species Streptomyces cellostaticus.</title>
        <authorList>
            <person name="Ruckert C."/>
            <person name="Winkler A."/>
            <person name="Kalinowski J."/>
            <person name="Kampfer P."/>
            <person name="Glaeser S."/>
        </authorList>
    </citation>
    <scope>NUCLEOTIDE SEQUENCE [LARGE SCALE GENOMIC DNA]</scope>
    <source>
        <strain evidence="3 4">DSM 40189</strain>
    </source>
</reference>
<dbReference type="SFLD" id="SFLDG01020">
    <property type="entry name" value="Terpene_Cyclase_Like_2"/>
    <property type="match status" value="1"/>
</dbReference>
<dbReference type="RefSeq" id="WP_067011047.1">
    <property type="nucleotide sequence ID" value="NZ_BNDU01000002.1"/>
</dbReference>
<keyword evidence="4" id="KW-1185">Reference proteome</keyword>
<comment type="similarity">
    <text evidence="2">Belongs to the terpene synthase family.</text>
</comment>
<name>A0A117PPI4_9ACTN</name>
<dbReference type="EC" id="4.2.3.-" evidence="2"/>
<accession>A0A117PPI4</accession>
<dbReference type="InterPro" id="IPR008949">
    <property type="entry name" value="Isoprenoid_synthase_dom_sf"/>
</dbReference>
<gene>
    <name evidence="3" type="ORF">AQI88_41820</name>
</gene>
<dbReference type="STRING" id="67285.AQI88_41820"/>
<dbReference type="EMBL" id="LMWL01000123">
    <property type="protein sequence ID" value="KUM84457.1"/>
    <property type="molecule type" value="Genomic_DNA"/>
</dbReference>
<keyword evidence="2" id="KW-0460">Magnesium</keyword>
<sequence>MSSPTSSGAFSLPQVEIGFSRRLHPYWPKLQVRTRTWLLERRLMLPCTVERFADDLRYTDLVAGYYLGAPDELLSAIADFSAWFFAWDDRHDRDVVHGRSEAWRQLCKQLHTVLDAPHGHLVHSDPLVAALADCLVRIQSHLTDTWNTRFIEHFHPVVDAYNREFRNRTYRTVPTVAEYIELRRLTFAHALWIDLLEPTAGCELPDFLRNDGAFQCAALATQDFSAWYNDLCSLRKELAGGELHNLGISLICHEKMSHHEAVAEVHRRVSQCVDTFLATEPAVLELADRAARGSVYGARYAAAVRSCLLNMRNWFSSVYWFHHESGRYRVESWNDRSTPPYIDDPGGF</sequence>
<protein>
    <recommendedName>
        <fullName evidence="2">Terpene synthase</fullName>
        <ecNumber evidence="2">4.2.3.-</ecNumber>
    </recommendedName>
</protein>
<dbReference type="PANTHER" id="PTHR35201">
    <property type="entry name" value="TERPENE SYNTHASE"/>
    <property type="match status" value="1"/>
</dbReference>
<evidence type="ECO:0000256" key="2">
    <source>
        <dbReference type="RuleBase" id="RU366034"/>
    </source>
</evidence>
<evidence type="ECO:0000256" key="1">
    <source>
        <dbReference type="ARBA" id="ARBA00023239"/>
    </source>
</evidence>
<evidence type="ECO:0000313" key="4">
    <source>
        <dbReference type="Proteomes" id="UP000054241"/>
    </source>
</evidence>
<comment type="cofactor">
    <cofactor evidence="2">
        <name>Mg(2+)</name>
        <dbReference type="ChEBI" id="CHEBI:18420"/>
    </cofactor>
</comment>
<dbReference type="InterPro" id="IPR034686">
    <property type="entry name" value="Terpene_cyclase-like_2"/>
</dbReference>
<dbReference type="Gene3D" id="1.10.600.10">
    <property type="entry name" value="Farnesyl Diphosphate Synthase"/>
    <property type="match status" value="1"/>
</dbReference>
<dbReference type="GO" id="GO:0010333">
    <property type="term" value="F:terpene synthase activity"/>
    <property type="evidence" value="ECO:0007669"/>
    <property type="project" value="InterPro"/>
</dbReference>
<keyword evidence="1 2" id="KW-0456">Lyase</keyword>